<keyword evidence="3" id="KW-1185">Reference proteome</keyword>
<proteinExistence type="predicted"/>
<protein>
    <submittedName>
        <fullName evidence="2">Uncharacterized protein</fullName>
    </submittedName>
</protein>
<gene>
    <name evidence="2" type="ORF">ACINKY_09065</name>
</gene>
<accession>A0ABW8HTL2</accession>
<feature type="chain" id="PRO_5045381020" evidence="1">
    <location>
        <begin position="28"/>
        <end position="159"/>
    </location>
</feature>
<dbReference type="RefSeq" id="WP_402873832.1">
    <property type="nucleotide sequence ID" value="NZ_JBIYSL010000002.1"/>
</dbReference>
<evidence type="ECO:0000256" key="1">
    <source>
        <dbReference type="SAM" id="SignalP"/>
    </source>
</evidence>
<dbReference type="Proteomes" id="UP001618531">
    <property type="component" value="Unassembled WGS sequence"/>
</dbReference>
<dbReference type="EMBL" id="JBIYSL010000002">
    <property type="protein sequence ID" value="MFK0522347.1"/>
    <property type="molecule type" value="Genomic_DNA"/>
</dbReference>
<evidence type="ECO:0000313" key="3">
    <source>
        <dbReference type="Proteomes" id="UP001618531"/>
    </source>
</evidence>
<reference evidence="2 3" key="1">
    <citation type="submission" date="2024-11" db="EMBL/GenBank/DDBJ databases">
        <title>Identification and Characterization of a Novel Fosfomycin Bacillithiol Transferase FosB8 in Paenibacillus illinoisensis.</title>
        <authorList>
            <person name="Lu W."/>
        </authorList>
    </citation>
    <scope>NUCLEOTIDE SEQUENCE [LARGE SCALE GENOMIC DNA]</scope>
    <source>
        <strain evidence="2 3">WP77</strain>
    </source>
</reference>
<name>A0ABW8HTL2_9BACL</name>
<feature type="signal peptide" evidence="1">
    <location>
        <begin position="1"/>
        <end position="27"/>
    </location>
</feature>
<organism evidence="2 3">
    <name type="scientific">Paenibacillus illinoisensis</name>
    <dbReference type="NCBI Taxonomy" id="59845"/>
    <lineage>
        <taxon>Bacteria</taxon>
        <taxon>Bacillati</taxon>
        <taxon>Bacillota</taxon>
        <taxon>Bacilli</taxon>
        <taxon>Bacillales</taxon>
        <taxon>Paenibacillaceae</taxon>
        <taxon>Paenibacillus</taxon>
    </lineage>
</organism>
<evidence type="ECO:0000313" key="2">
    <source>
        <dbReference type="EMBL" id="MFK0522347.1"/>
    </source>
</evidence>
<sequence>MNKEIKRILATTISAASIFSVASSAFAEEVSLPTTTPVLIEKPGDETGVIVPFASDKPWSLNFDGSRTSDSKLLAVTEDLPWVKVQIKNSGTTKMIVTITQHSSTGKVMGSLTVDPGKSDTLWGQMPYADTFYVNFTSTGTLKGAVSTRVASTYEELGL</sequence>
<keyword evidence="1" id="KW-0732">Signal</keyword>
<comment type="caution">
    <text evidence="2">The sequence shown here is derived from an EMBL/GenBank/DDBJ whole genome shotgun (WGS) entry which is preliminary data.</text>
</comment>